<dbReference type="Proteomes" id="UP000267821">
    <property type="component" value="Unassembled WGS sequence"/>
</dbReference>
<dbReference type="InParanoid" id="A0A3N4LLG8"/>
<dbReference type="PROSITE" id="PS50097">
    <property type="entry name" value="BTB"/>
    <property type="match status" value="1"/>
</dbReference>
<dbReference type="AlphaFoldDB" id="A0A3N4LLG8"/>
<dbReference type="InterPro" id="IPR000210">
    <property type="entry name" value="BTB/POZ_dom"/>
</dbReference>
<organism evidence="2 3">
    <name type="scientific">Terfezia boudieri ATCC MYA-4762</name>
    <dbReference type="NCBI Taxonomy" id="1051890"/>
    <lineage>
        <taxon>Eukaryota</taxon>
        <taxon>Fungi</taxon>
        <taxon>Dikarya</taxon>
        <taxon>Ascomycota</taxon>
        <taxon>Pezizomycotina</taxon>
        <taxon>Pezizomycetes</taxon>
        <taxon>Pezizales</taxon>
        <taxon>Pezizaceae</taxon>
        <taxon>Terfezia</taxon>
    </lineage>
</organism>
<protein>
    <recommendedName>
        <fullName evidence="1">BTB domain-containing protein</fullName>
    </recommendedName>
</protein>
<dbReference type="InterPro" id="IPR011333">
    <property type="entry name" value="SKP1/BTB/POZ_sf"/>
</dbReference>
<dbReference type="Gene3D" id="3.30.710.10">
    <property type="entry name" value="Potassium Channel Kv1.1, Chain A"/>
    <property type="match status" value="1"/>
</dbReference>
<reference evidence="2 3" key="1">
    <citation type="journal article" date="2018" name="Nat. Ecol. Evol.">
        <title>Pezizomycetes genomes reveal the molecular basis of ectomycorrhizal truffle lifestyle.</title>
        <authorList>
            <person name="Murat C."/>
            <person name="Payen T."/>
            <person name="Noel B."/>
            <person name="Kuo A."/>
            <person name="Morin E."/>
            <person name="Chen J."/>
            <person name="Kohler A."/>
            <person name="Krizsan K."/>
            <person name="Balestrini R."/>
            <person name="Da Silva C."/>
            <person name="Montanini B."/>
            <person name="Hainaut M."/>
            <person name="Levati E."/>
            <person name="Barry K.W."/>
            <person name="Belfiori B."/>
            <person name="Cichocki N."/>
            <person name="Clum A."/>
            <person name="Dockter R.B."/>
            <person name="Fauchery L."/>
            <person name="Guy J."/>
            <person name="Iotti M."/>
            <person name="Le Tacon F."/>
            <person name="Lindquist E.A."/>
            <person name="Lipzen A."/>
            <person name="Malagnac F."/>
            <person name="Mello A."/>
            <person name="Molinier V."/>
            <person name="Miyauchi S."/>
            <person name="Poulain J."/>
            <person name="Riccioni C."/>
            <person name="Rubini A."/>
            <person name="Sitrit Y."/>
            <person name="Splivallo R."/>
            <person name="Traeger S."/>
            <person name="Wang M."/>
            <person name="Zifcakova L."/>
            <person name="Wipf D."/>
            <person name="Zambonelli A."/>
            <person name="Paolocci F."/>
            <person name="Nowrousian M."/>
            <person name="Ottonello S."/>
            <person name="Baldrian P."/>
            <person name="Spatafora J.W."/>
            <person name="Henrissat B."/>
            <person name="Nagy L.G."/>
            <person name="Aury J.M."/>
            <person name="Wincker P."/>
            <person name="Grigoriev I.V."/>
            <person name="Bonfante P."/>
            <person name="Martin F.M."/>
        </authorList>
    </citation>
    <scope>NUCLEOTIDE SEQUENCE [LARGE SCALE GENOMIC DNA]</scope>
    <source>
        <strain evidence="2 3">ATCC MYA-4762</strain>
    </source>
</reference>
<evidence type="ECO:0000313" key="2">
    <source>
        <dbReference type="EMBL" id="RPB22202.1"/>
    </source>
</evidence>
<keyword evidence="3" id="KW-1185">Reference proteome</keyword>
<dbReference type="Pfam" id="PF00651">
    <property type="entry name" value="BTB"/>
    <property type="match status" value="1"/>
</dbReference>
<sequence length="252" mass="29004">MLWSLLDKLTLFQSPTIELVLPALRPLSPEESTAFAVSEFGELRVHVHRNLLADASPALRKALFTDAPVNSLVLCDVDNWTLQRFLEWLYRGAYTPPSTTPHNTLLTITQKLAHARILVLATRFNIVSLQASARLHFRSIDWPVRTVSQWPTERCKAIVHLIRYCFENIGTEFLSKRKRSPLPELNVNNAEAFMEELVMDLKRNWVAFQLDRGCGDEPTGWQELCEMNKFTRAMFLVPLRASNRKGRKTRET</sequence>
<evidence type="ECO:0000313" key="3">
    <source>
        <dbReference type="Proteomes" id="UP000267821"/>
    </source>
</evidence>
<evidence type="ECO:0000259" key="1">
    <source>
        <dbReference type="PROSITE" id="PS50097"/>
    </source>
</evidence>
<dbReference type="CDD" id="cd18186">
    <property type="entry name" value="BTB_POZ_ZBTB_KLHL-like"/>
    <property type="match status" value="1"/>
</dbReference>
<dbReference type="EMBL" id="ML121553">
    <property type="protein sequence ID" value="RPB22202.1"/>
    <property type="molecule type" value="Genomic_DNA"/>
</dbReference>
<dbReference type="SUPFAM" id="SSF54695">
    <property type="entry name" value="POZ domain"/>
    <property type="match status" value="1"/>
</dbReference>
<name>A0A3N4LLG8_9PEZI</name>
<proteinExistence type="predicted"/>
<feature type="domain" description="BTB" evidence="1">
    <location>
        <begin position="31"/>
        <end position="98"/>
    </location>
</feature>
<gene>
    <name evidence="2" type="ORF">L211DRAFT_869411</name>
</gene>
<accession>A0A3N4LLG8</accession>
<dbReference type="OrthoDB" id="61370at2759"/>